<gene>
    <name evidence="2" type="ORF">EVAR_358_1</name>
</gene>
<organism evidence="2 3">
    <name type="scientific">Eumeta variegata</name>
    <name type="common">Bagworm moth</name>
    <name type="synonym">Eumeta japonica</name>
    <dbReference type="NCBI Taxonomy" id="151549"/>
    <lineage>
        <taxon>Eukaryota</taxon>
        <taxon>Metazoa</taxon>
        <taxon>Ecdysozoa</taxon>
        <taxon>Arthropoda</taxon>
        <taxon>Hexapoda</taxon>
        <taxon>Insecta</taxon>
        <taxon>Pterygota</taxon>
        <taxon>Neoptera</taxon>
        <taxon>Endopterygota</taxon>
        <taxon>Lepidoptera</taxon>
        <taxon>Glossata</taxon>
        <taxon>Ditrysia</taxon>
        <taxon>Tineoidea</taxon>
        <taxon>Psychidae</taxon>
        <taxon>Oiketicinae</taxon>
        <taxon>Eumeta</taxon>
    </lineage>
</organism>
<reference evidence="2 3" key="1">
    <citation type="journal article" date="2019" name="Commun. Biol.">
        <title>The bagworm genome reveals a unique fibroin gene that provides high tensile strength.</title>
        <authorList>
            <person name="Kono N."/>
            <person name="Nakamura H."/>
            <person name="Ohtoshi R."/>
            <person name="Tomita M."/>
            <person name="Numata K."/>
            <person name="Arakawa K."/>
        </authorList>
    </citation>
    <scope>NUCLEOTIDE SEQUENCE [LARGE SCALE GENOMIC DNA]</scope>
</reference>
<dbReference type="Proteomes" id="UP000299102">
    <property type="component" value="Unassembled WGS sequence"/>
</dbReference>
<proteinExistence type="predicted"/>
<dbReference type="AlphaFoldDB" id="A0A4C1S9S5"/>
<protein>
    <submittedName>
        <fullName evidence="2">Uncharacterized protein</fullName>
    </submittedName>
</protein>
<evidence type="ECO:0000313" key="3">
    <source>
        <dbReference type="Proteomes" id="UP000299102"/>
    </source>
</evidence>
<evidence type="ECO:0000256" key="1">
    <source>
        <dbReference type="SAM" id="MobiDB-lite"/>
    </source>
</evidence>
<keyword evidence="3" id="KW-1185">Reference proteome</keyword>
<sequence>MYYFLADLSCAAPNADRRDNLSERSYIKAVSRQHAPPALRKLMGLTKRRAHVPLNRCNSYGMKLRIDFNCFKILHCSRYFRYTFKSRVFLPYRFSSRIAVPNRRQTRPGGNDPRAPDKLNAPSSHSRICLTGAVMSGVVSISHDANHTADVLTYRVTLVQRHLKRSGGRPFHLLRDSIYMRLPSEYKLSQQFKEFANKRSVKNNE</sequence>
<name>A0A4C1S9S5_EUMVA</name>
<comment type="caution">
    <text evidence="2">The sequence shown here is derived from an EMBL/GenBank/DDBJ whole genome shotgun (WGS) entry which is preliminary data.</text>
</comment>
<evidence type="ECO:0000313" key="2">
    <source>
        <dbReference type="EMBL" id="GBO98968.1"/>
    </source>
</evidence>
<dbReference type="EMBL" id="BGZK01000002">
    <property type="protein sequence ID" value="GBO98968.1"/>
    <property type="molecule type" value="Genomic_DNA"/>
</dbReference>
<accession>A0A4C1S9S5</accession>
<feature type="region of interest" description="Disordered" evidence="1">
    <location>
        <begin position="101"/>
        <end position="123"/>
    </location>
</feature>